<protein>
    <recommendedName>
        <fullName evidence="2">DUF1746 domain-containing protein</fullName>
    </recommendedName>
</protein>
<dbReference type="InParanoid" id="A0A2P6NND9"/>
<evidence type="ECO:0000256" key="1">
    <source>
        <dbReference type="SAM" id="Phobius"/>
    </source>
</evidence>
<dbReference type="PROSITE" id="PS51257">
    <property type="entry name" value="PROKAR_LIPOPROTEIN"/>
    <property type="match status" value="1"/>
</dbReference>
<keyword evidence="1" id="KW-0472">Membrane</keyword>
<feature type="transmembrane region" description="Helical" evidence="1">
    <location>
        <begin position="87"/>
        <end position="116"/>
    </location>
</feature>
<evidence type="ECO:0000259" key="2">
    <source>
        <dbReference type="Pfam" id="PF08508"/>
    </source>
</evidence>
<dbReference type="Proteomes" id="UP000241769">
    <property type="component" value="Unassembled WGS sequence"/>
</dbReference>
<proteinExistence type="predicted"/>
<accession>A0A2P6NND9</accession>
<keyword evidence="1" id="KW-0812">Transmembrane</keyword>
<evidence type="ECO:0000313" key="4">
    <source>
        <dbReference type="Proteomes" id="UP000241769"/>
    </source>
</evidence>
<sequence>MQGRLNEQERKQALSSLLFILSCNVIYVYFLDWNFTTLVIRSVQLFCVYQVRPLDDFTRNLFMFVVMVSNVPVLLIHCIVEGTQPLILMFVGQIVLSRVFTLLFNDLIIIGLQTIILLHPKFLTA</sequence>
<keyword evidence="4" id="KW-1185">Reference proteome</keyword>
<dbReference type="EMBL" id="MDYQ01000044">
    <property type="protein sequence ID" value="PRP85475.1"/>
    <property type="molecule type" value="Genomic_DNA"/>
</dbReference>
<comment type="caution">
    <text evidence="3">The sequence shown here is derived from an EMBL/GenBank/DDBJ whole genome shotgun (WGS) entry which is preliminary data.</text>
</comment>
<reference evidence="3 4" key="1">
    <citation type="journal article" date="2018" name="Genome Biol. Evol.">
        <title>Multiple Roots of Fruiting Body Formation in Amoebozoa.</title>
        <authorList>
            <person name="Hillmann F."/>
            <person name="Forbes G."/>
            <person name="Novohradska S."/>
            <person name="Ferling I."/>
            <person name="Riege K."/>
            <person name="Groth M."/>
            <person name="Westermann M."/>
            <person name="Marz M."/>
            <person name="Spaller T."/>
            <person name="Winckler T."/>
            <person name="Schaap P."/>
            <person name="Glockner G."/>
        </authorList>
    </citation>
    <scope>NUCLEOTIDE SEQUENCE [LARGE SCALE GENOMIC DNA]</scope>
    <source>
        <strain evidence="3 4">Jena</strain>
    </source>
</reference>
<keyword evidence="1" id="KW-1133">Transmembrane helix</keyword>
<name>A0A2P6NND9_9EUKA</name>
<dbReference type="InterPro" id="IPR013715">
    <property type="entry name" value="DUF1746"/>
</dbReference>
<feature type="domain" description="DUF1746" evidence="2">
    <location>
        <begin position="17"/>
        <end position="115"/>
    </location>
</feature>
<organism evidence="3 4">
    <name type="scientific">Planoprotostelium fungivorum</name>
    <dbReference type="NCBI Taxonomy" id="1890364"/>
    <lineage>
        <taxon>Eukaryota</taxon>
        <taxon>Amoebozoa</taxon>
        <taxon>Evosea</taxon>
        <taxon>Variosea</taxon>
        <taxon>Cavosteliida</taxon>
        <taxon>Cavosteliaceae</taxon>
        <taxon>Planoprotostelium</taxon>
    </lineage>
</organism>
<evidence type="ECO:0000313" key="3">
    <source>
        <dbReference type="EMBL" id="PRP85475.1"/>
    </source>
</evidence>
<gene>
    <name evidence="3" type="ORF">PROFUN_06844</name>
</gene>
<dbReference type="Pfam" id="PF08508">
    <property type="entry name" value="DUF1746"/>
    <property type="match status" value="1"/>
</dbReference>
<feature type="transmembrane region" description="Helical" evidence="1">
    <location>
        <begin position="12"/>
        <end position="30"/>
    </location>
</feature>
<dbReference type="AlphaFoldDB" id="A0A2P6NND9"/>
<feature type="transmembrane region" description="Helical" evidence="1">
    <location>
        <begin position="61"/>
        <end position="80"/>
    </location>
</feature>